<feature type="domain" description="Amidohydrolase-related" evidence="13">
    <location>
        <begin position="52"/>
        <end position="365"/>
    </location>
</feature>
<dbReference type="SUPFAM" id="SSF51338">
    <property type="entry name" value="Composite domain of metallo-dependent hydrolases"/>
    <property type="match status" value="1"/>
</dbReference>
<dbReference type="FunFam" id="3.20.20.140:FF:000004">
    <property type="entry name" value="N-acetylglucosamine-6-phosphate deacetylase"/>
    <property type="match status" value="1"/>
</dbReference>
<evidence type="ECO:0000256" key="2">
    <source>
        <dbReference type="ARBA" id="ARBA00011899"/>
    </source>
</evidence>
<dbReference type="InterPro" id="IPR011059">
    <property type="entry name" value="Metal-dep_hydrolase_composite"/>
</dbReference>
<evidence type="ECO:0000256" key="3">
    <source>
        <dbReference type="ARBA" id="ARBA00018029"/>
    </source>
</evidence>
<dbReference type="AlphaFoldDB" id="A0A0R1SAA8"/>
<keyword evidence="6 9" id="KW-0119">Carbohydrate metabolism</keyword>
<dbReference type="Gene3D" id="2.30.40.10">
    <property type="entry name" value="Urease, subunit C, domain 1"/>
    <property type="match status" value="1"/>
</dbReference>
<dbReference type="NCBIfam" id="TIGR00221">
    <property type="entry name" value="nagA"/>
    <property type="match status" value="1"/>
</dbReference>
<dbReference type="Pfam" id="PF01979">
    <property type="entry name" value="Amidohydro_1"/>
    <property type="match status" value="1"/>
</dbReference>
<name>A0A0R1SAA8_9LACO</name>
<comment type="similarity">
    <text evidence="1 9">Belongs to the metallo-dependent hydrolases superfamily. NagA family.</text>
</comment>
<dbReference type="EMBL" id="AZEY01000090">
    <property type="protein sequence ID" value="KRL64356.1"/>
    <property type="molecule type" value="Genomic_DNA"/>
</dbReference>
<evidence type="ECO:0000256" key="4">
    <source>
        <dbReference type="ARBA" id="ARBA00022723"/>
    </source>
</evidence>
<keyword evidence="5 9" id="KW-0378">Hydrolase</keyword>
<sequence>MAKVIINSKIYTGVRIILHGYLRFDSTVIAIGPMTDYQPQADDQLINGENRLVVPGFIDVHVHGGYGTDSMDNDPQRIGQMVDKMGAEGVTGIFVTTMTQSPQKIASAMKTINLAAQKNQGILGIHLEGPFISTKFNGAQPINEIQQPNKIELAKWQQLSGNRIRLLTYAPENIVNLDFQAYCQQHHIVMSVGHSDATFGQLKKARPTHVTHLFNAQRGFQHREVGVVGYAMLANQTHVELICDGYHVKPEAVKIAYKIIGATRLELITDAMEAKGMPDGQYQLGEQPVLVHNGRAVLKNGRLAGSILKYKDAFKNIIQFTGCTIEDAVRMSSTNQANEFHLKGKESLEVGNDADLNLFDKGLDLMATYRYGKLLD</sequence>
<organism evidence="14 15">
    <name type="scientific">Lentilactobacillus diolivorans DSM 14421</name>
    <dbReference type="NCBI Taxonomy" id="1423739"/>
    <lineage>
        <taxon>Bacteria</taxon>
        <taxon>Bacillati</taxon>
        <taxon>Bacillota</taxon>
        <taxon>Bacilli</taxon>
        <taxon>Lactobacillales</taxon>
        <taxon>Lactobacillaceae</taxon>
        <taxon>Lentilactobacillus</taxon>
    </lineage>
</organism>
<evidence type="ECO:0000256" key="11">
    <source>
        <dbReference type="PIRSR" id="PIRSR038994-2"/>
    </source>
</evidence>
<evidence type="ECO:0000259" key="13">
    <source>
        <dbReference type="Pfam" id="PF01979"/>
    </source>
</evidence>
<dbReference type="RefSeq" id="WP_057865319.1">
    <property type="nucleotide sequence ID" value="NZ_AZEY01000090.1"/>
</dbReference>
<evidence type="ECO:0000256" key="10">
    <source>
        <dbReference type="PIRSR" id="PIRSR038994-1"/>
    </source>
</evidence>
<accession>A0A0R1SAA8</accession>
<evidence type="ECO:0000256" key="7">
    <source>
        <dbReference type="ARBA" id="ARBA00047647"/>
    </source>
</evidence>
<feature type="binding site" evidence="12">
    <location>
        <position position="128"/>
    </location>
    <ligand>
        <name>Zn(2+)</name>
        <dbReference type="ChEBI" id="CHEBI:29105"/>
    </ligand>
</feature>
<dbReference type="Gene3D" id="3.20.20.140">
    <property type="entry name" value="Metal-dependent hydrolases"/>
    <property type="match status" value="1"/>
</dbReference>
<dbReference type="GO" id="GO:0006046">
    <property type="term" value="P:N-acetylglucosamine catabolic process"/>
    <property type="evidence" value="ECO:0007669"/>
    <property type="project" value="TreeGrafter"/>
</dbReference>
<dbReference type="PATRIC" id="fig|1423739.3.peg.913"/>
<dbReference type="InterPro" id="IPR032466">
    <property type="entry name" value="Metal_Hydrolase"/>
</dbReference>
<reference evidence="14 15" key="1">
    <citation type="journal article" date="2015" name="Genome Announc.">
        <title>Expanding the biotechnology potential of lactobacilli through comparative genomics of 213 strains and associated genera.</title>
        <authorList>
            <person name="Sun Z."/>
            <person name="Harris H.M."/>
            <person name="McCann A."/>
            <person name="Guo C."/>
            <person name="Argimon S."/>
            <person name="Zhang W."/>
            <person name="Yang X."/>
            <person name="Jeffery I.B."/>
            <person name="Cooney J.C."/>
            <person name="Kagawa T.F."/>
            <person name="Liu W."/>
            <person name="Song Y."/>
            <person name="Salvetti E."/>
            <person name="Wrobel A."/>
            <person name="Rasinkangas P."/>
            <person name="Parkhill J."/>
            <person name="Rea M.C."/>
            <person name="O'Sullivan O."/>
            <person name="Ritari J."/>
            <person name="Douillard F.P."/>
            <person name="Paul Ross R."/>
            <person name="Yang R."/>
            <person name="Briner A.E."/>
            <person name="Felis G.E."/>
            <person name="de Vos W.M."/>
            <person name="Barrangou R."/>
            <person name="Klaenhammer T.R."/>
            <person name="Caufield P.W."/>
            <person name="Cui Y."/>
            <person name="Zhang H."/>
            <person name="O'Toole P.W."/>
        </authorList>
    </citation>
    <scope>NUCLEOTIDE SEQUENCE [LARGE SCALE GENOMIC DNA]</scope>
    <source>
        <strain evidence="14 15">DSM 14421</strain>
    </source>
</reference>
<dbReference type="SUPFAM" id="SSF51556">
    <property type="entry name" value="Metallo-dependent hydrolases"/>
    <property type="match status" value="1"/>
</dbReference>
<evidence type="ECO:0000313" key="15">
    <source>
        <dbReference type="Proteomes" id="UP000052013"/>
    </source>
</evidence>
<dbReference type="EC" id="3.5.1.25" evidence="2"/>
<feature type="binding site" evidence="11">
    <location>
        <begin position="303"/>
        <end position="305"/>
    </location>
    <ligand>
        <name>substrate</name>
    </ligand>
</feature>
<comment type="caution">
    <text evidence="14">The sequence shown here is derived from an EMBL/GenBank/DDBJ whole genome shotgun (WGS) entry which is preliminary data.</text>
</comment>
<evidence type="ECO:0000256" key="1">
    <source>
        <dbReference type="ARBA" id="ARBA00010716"/>
    </source>
</evidence>
<dbReference type="CDD" id="cd00854">
    <property type="entry name" value="NagA"/>
    <property type="match status" value="1"/>
</dbReference>
<feature type="binding site" evidence="11">
    <location>
        <position position="223"/>
    </location>
    <ligand>
        <name>substrate</name>
    </ligand>
</feature>
<dbReference type="GO" id="GO:0046872">
    <property type="term" value="F:metal ion binding"/>
    <property type="evidence" value="ECO:0007669"/>
    <property type="project" value="UniProtKB-KW"/>
</dbReference>
<evidence type="ECO:0000256" key="12">
    <source>
        <dbReference type="PIRSR" id="PIRSR038994-3"/>
    </source>
</evidence>
<feature type="binding site" evidence="11">
    <location>
        <position position="139"/>
    </location>
    <ligand>
        <name>substrate</name>
    </ligand>
</feature>
<gene>
    <name evidence="14" type="ORF">FC85_GL000865</name>
</gene>
<evidence type="ECO:0000256" key="5">
    <source>
        <dbReference type="ARBA" id="ARBA00022801"/>
    </source>
</evidence>
<dbReference type="GO" id="GO:0008448">
    <property type="term" value="F:N-acetylglucosamine-6-phosphate deacetylase activity"/>
    <property type="evidence" value="ECO:0007669"/>
    <property type="project" value="UniProtKB-EC"/>
</dbReference>
<dbReference type="PIRSF" id="PIRSF038994">
    <property type="entry name" value="NagA"/>
    <property type="match status" value="1"/>
</dbReference>
<dbReference type="STRING" id="1423739.FC85_GL000865"/>
<feature type="binding site" evidence="11">
    <location>
        <position position="247"/>
    </location>
    <ligand>
        <name>substrate</name>
    </ligand>
</feature>
<keyword evidence="4 12" id="KW-0479">Metal-binding</keyword>
<comment type="cofactor">
    <cofactor evidence="12">
        <name>a divalent metal cation</name>
        <dbReference type="ChEBI" id="CHEBI:60240"/>
    </cofactor>
    <text evidence="12">Binds 1 divalent metal cation per subunit.</text>
</comment>
<feature type="active site" description="Proton donor/acceptor" evidence="10">
    <location>
        <position position="270"/>
    </location>
</feature>
<comment type="pathway">
    <text evidence="8">Amino-sugar metabolism; N-acetylneuraminate degradation; D-fructose 6-phosphate from N-acetylneuraminate: step 4/5.</text>
</comment>
<feature type="binding site" evidence="12">
    <location>
        <position position="194"/>
    </location>
    <ligand>
        <name>Zn(2+)</name>
        <dbReference type="ChEBI" id="CHEBI:29105"/>
    </ligand>
</feature>
<protein>
    <recommendedName>
        <fullName evidence="3">N-acetylglucosamine-6-phosphate deacetylase</fullName>
        <ecNumber evidence="2">3.5.1.25</ecNumber>
    </recommendedName>
</protein>
<feature type="binding site" evidence="11">
    <location>
        <begin position="215"/>
        <end position="216"/>
    </location>
    <ligand>
        <name>substrate</name>
    </ligand>
</feature>
<evidence type="ECO:0000313" key="14">
    <source>
        <dbReference type="EMBL" id="KRL64356.1"/>
    </source>
</evidence>
<evidence type="ECO:0000256" key="9">
    <source>
        <dbReference type="PIRNR" id="PIRNR038994"/>
    </source>
</evidence>
<dbReference type="PANTHER" id="PTHR11113:SF14">
    <property type="entry name" value="N-ACETYLGLUCOSAMINE-6-PHOSPHATE DEACETYLASE"/>
    <property type="match status" value="1"/>
</dbReference>
<proteinExistence type="inferred from homology"/>
<evidence type="ECO:0000256" key="8">
    <source>
        <dbReference type="ARBA" id="ARBA00060590"/>
    </source>
</evidence>
<evidence type="ECO:0000256" key="6">
    <source>
        <dbReference type="ARBA" id="ARBA00023277"/>
    </source>
</evidence>
<dbReference type="InterPro" id="IPR006680">
    <property type="entry name" value="Amidohydro-rel"/>
</dbReference>
<comment type="catalytic activity">
    <reaction evidence="7">
        <text>N-acetyl-D-glucosamine 6-phosphate + H2O = D-glucosamine 6-phosphate + acetate</text>
        <dbReference type="Rhea" id="RHEA:22936"/>
        <dbReference type="ChEBI" id="CHEBI:15377"/>
        <dbReference type="ChEBI" id="CHEBI:30089"/>
        <dbReference type="ChEBI" id="CHEBI:57513"/>
        <dbReference type="ChEBI" id="CHEBI:58725"/>
        <dbReference type="EC" id="3.5.1.25"/>
    </reaction>
</comment>
<dbReference type="InterPro" id="IPR003764">
    <property type="entry name" value="GlcNAc_6-P_deAcase"/>
</dbReference>
<dbReference type="Proteomes" id="UP000052013">
    <property type="component" value="Unassembled WGS sequence"/>
</dbReference>
<dbReference type="PANTHER" id="PTHR11113">
    <property type="entry name" value="N-ACETYLGLUCOSAMINE-6-PHOSPHATE DEACETYLASE"/>
    <property type="match status" value="1"/>
</dbReference>
<feature type="binding site" evidence="12">
    <location>
        <position position="212"/>
    </location>
    <ligand>
        <name>Zn(2+)</name>
        <dbReference type="ChEBI" id="CHEBI:29105"/>
    </ligand>
</feature>